<dbReference type="SUPFAM" id="SSF54001">
    <property type="entry name" value="Cysteine proteinases"/>
    <property type="match status" value="1"/>
</dbReference>
<comment type="caution">
    <text evidence="1">The sequence shown here is derived from an EMBL/GenBank/DDBJ whole genome shotgun (WGS) entry which is preliminary data.</text>
</comment>
<dbReference type="OrthoDB" id="7843671at2"/>
<dbReference type="Pfam" id="PF05708">
    <property type="entry name" value="Peptidase_C92"/>
    <property type="match status" value="1"/>
</dbReference>
<dbReference type="InterPro" id="IPR024453">
    <property type="entry name" value="Peptidase_C92"/>
</dbReference>
<evidence type="ECO:0000313" key="1">
    <source>
        <dbReference type="EMBL" id="REL35693.1"/>
    </source>
</evidence>
<protein>
    <recommendedName>
        <fullName evidence="3">Permuted papain-like amidase YaeF/Yiix C92 family enzyme</fullName>
    </recommendedName>
</protein>
<accession>A0A3E0UGH1</accession>
<dbReference type="Proteomes" id="UP000256999">
    <property type="component" value="Unassembled WGS sequence"/>
</dbReference>
<dbReference type="Gene3D" id="3.90.1720.10">
    <property type="entry name" value="endopeptidase domain like (from Nostoc punctiforme)"/>
    <property type="match status" value="1"/>
</dbReference>
<reference evidence="1 2" key="1">
    <citation type="submission" date="2018-08" db="EMBL/GenBank/DDBJ databases">
        <title>Thalassotalea euphylliae genome.</title>
        <authorList>
            <person name="Summers S."/>
            <person name="Rice S.A."/>
            <person name="Freckelton M.L."/>
            <person name="Nedved B.T."/>
            <person name="Hadfield M.G."/>
        </authorList>
    </citation>
    <scope>NUCLEOTIDE SEQUENCE [LARGE SCALE GENOMIC DNA]</scope>
    <source>
        <strain evidence="1 2">H2</strain>
    </source>
</reference>
<sequence>MYLLNMGLLKPGDIILTGSDAKLSRVIKKFTKGSFSHAILYVGDGSYIHSDRDGVHSSNIQRLLFEEESNVMVLRAANEQVVSLACDFARSQVGKEYSVKGAINAKIKAPLNVDTNRQFCSKLVAKAYEFAGLKLVENADTCMPKEIEDSQYLKRVNKITVKANEAEIEFATSDSPLDKQAEATNKILFAARALFKKDIQTLSELPHFLFKQPQFDSQISKVVLESGYLTLWDNDRVKNPWRYDLNVFCNLPVPEAEKYALAKREFDSSKGMLERFGGMLDFYTDAHKQHNLQFTKLHRDLYLKLCLGITDNHKVASSYLEKFT</sequence>
<dbReference type="RefSeq" id="WP_116000364.1">
    <property type="nucleotide sequence ID" value="NZ_QUOV01000001.1"/>
</dbReference>
<dbReference type="AlphaFoldDB" id="A0A3E0UGH1"/>
<evidence type="ECO:0000313" key="2">
    <source>
        <dbReference type="Proteomes" id="UP000256999"/>
    </source>
</evidence>
<gene>
    <name evidence="1" type="ORF">DXX92_10275</name>
</gene>
<dbReference type="InterPro" id="IPR038765">
    <property type="entry name" value="Papain-like_cys_pep_sf"/>
</dbReference>
<proteinExistence type="predicted"/>
<evidence type="ECO:0008006" key="3">
    <source>
        <dbReference type="Google" id="ProtNLM"/>
    </source>
</evidence>
<name>A0A3E0UGH1_9GAMM</name>
<organism evidence="1 2">
    <name type="scientific">Thalassotalea euphylliae</name>
    <dbReference type="NCBI Taxonomy" id="1655234"/>
    <lineage>
        <taxon>Bacteria</taxon>
        <taxon>Pseudomonadati</taxon>
        <taxon>Pseudomonadota</taxon>
        <taxon>Gammaproteobacteria</taxon>
        <taxon>Alteromonadales</taxon>
        <taxon>Colwelliaceae</taxon>
        <taxon>Thalassotalea</taxon>
    </lineage>
</organism>
<dbReference type="EMBL" id="QUOV01000001">
    <property type="protein sequence ID" value="REL35693.1"/>
    <property type="molecule type" value="Genomic_DNA"/>
</dbReference>